<reference evidence="7" key="1">
    <citation type="journal article" date="2020" name="Fungal Divers.">
        <title>Resolving the Mortierellaceae phylogeny through synthesis of multi-gene phylogenetics and phylogenomics.</title>
        <authorList>
            <person name="Vandepol N."/>
            <person name="Liber J."/>
            <person name="Desiro A."/>
            <person name="Na H."/>
            <person name="Kennedy M."/>
            <person name="Barry K."/>
            <person name="Grigoriev I.V."/>
            <person name="Miller A.N."/>
            <person name="O'Donnell K."/>
            <person name="Stajich J.E."/>
            <person name="Bonito G."/>
        </authorList>
    </citation>
    <scope>NUCLEOTIDE SEQUENCE</scope>
    <source>
        <strain evidence="7">BC1065</strain>
    </source>
</reference>
<dbReference type="SUPFAM" id="SSF57783">
    <property type="entry name" value="Zinc beta-ribbon"/>
    <property type="match status" value="1"/>
</dbReference>
<comment type="caution">
    <text evidence="7">The sequence shown here is derived from an EMBL/GenBank/DDBJ whole genome shotgun (WGS) entry which is preliminary data.</text>
</comment>
<dbReference type="GO" id="GO:0008023">
    <property type="term" value="C:transcription elongation factor complex"/>
    <property type="evidence" value="ECO:0007669"/>
    <property type="project" value="TreeGrafter"/>
</dbReference>
<feature type="compositionally biased region" description="Basic and acidic residues" evidence="6">
    <location>
        <begin position="94"/>
        <end position="121"/>
    </location>
</feature>
<protein>
    <recommendedName>
        <fullName evidence="5">Transcription elongation factor 1 homolog</fullName>
    </recommendedName>
</protein>
<dbReference type="GO" id="GO:0000993">
    <property type="term" value="F:RNA polymerase II complex binding"/>
    <property type="evidence" value="ECO:0007669"/>
    <property type="project" value="TreeGrafter"/>
</dbReference>
<dbReference type="AlphaFoldDB" id="A0A9P6Q6W3"/>
<dbReference type="Pfam" id="PF05129">
    <property type="entry name" value="Zn_ribbon_Elf1"/>
    <property type="match status" value="1"/>
</dbReference>
<feature type="compositionally biased region" description="Acidic residues" evidence="6">
    <location>
        <begin position="130"/>
        <end position="139"/>
    </location>
</feature>
<dbReference type="GO" id="GO:0006368">
    <property type="term" value="P:transcription elongation by RNA polymerase II"/>
    <property type="evidence" value="ECO:0007669"/>
    <property type="project" value="TreeGrafter"/>
</dbReference>
<keyword evidence="5" id="KW-0479">Metal-binding</keyword>
<dbReference type="PANTHER" id="PTHR20934">
    <property type="entry name" value="TRANSCRIPTION ELONGATION FACTOR 1 HOMOLOG"/>
    <property type="match status" value="1"/>
</dbReference>
<keyword evidence="5" id="KW-0863">Zinc-finger</keyword>
<evidence type="ECO:0000256" key="5">
    <source>
        <dbReference type="RuleBase" id="RU364033"/>
    </source>
</evidence>
<proteinExistence type="inferred from homology"/>
<dbReference type="PANTHER" id="PTHR20934:SF0">
    <property type="entry name" value="TRANSCRIPTION ELONGATION FACTOR 1 HOMOLOG"/>
    <property type="match status" value="1"/>
</dbReference>
<gene>
    <name evidence="7" type="ORF">DFQ27_004114</name>
</gene>
<keyword evidence="5" id="KW-0805">Transcription regulation</keyword>
<accession>A0A9P6Q6W3</accession>
<dbReference type="GO" id="GO:0008270">
    <property type="term" value="F:zinc ion binding"/>
    <property type="evidence" value="ECO:0007669"/>
    <property type="project" value="UniProtKB-KW"/>
</dbReference>
<dbReference type="InterPro" id="IPR038567">
    <property type="entry name" value="T_Elf1_sf"/>
</dbReference>
<dbReference type="Proteomes" id="UP000807716">
    <property type="component" value="Unassembled WGS sequence"/>
</dbReference>
<evidence type="ECO:0000256" key="2">
    <source>
        <dbReference type="ARBA" id="ARBA00009730"/>
    </source>
</evidence>
<keyword evidence="4 5" id="KW-0539">Nucleus</keyword>
<dbReference type="EMBL" id="JAAAJB010000288">
    <property type="protein sequence ID" value="KAG0259343.1"/>
    <property type="molecule type" value="Genomic_DNA"/>
</dbReference>
<evidence type="ECO:0000256" key="3">
    <source>
        <dbReference type="ARBA" id="ARBA00022833"/>
    </source>
</evidence>
<evidence type="ECO:0000256" key="6">
    <source>
        <dbReference type="SAM" id="MobiDB-lite"/>
    </source>
</evidence>
<sequence length="139" mass="16219">MGKRKSSKRQPAKKMKKVLDTQFDCVSCFHEQSVSCKMPFTCSLSRLLVIMTKKLAIYNAACVVSHLSHAVDVYHDWIDACEAVNANAKAKTAALEDRDRVKERDQDRDRDRDRDDYESSSRRRKPYDRYDDDDDDDDY</sequence>
<dbReference type="OrthoDB" id="445983at2759"/>
<evidence type="ECO:0000313" key="7">
    <source>
        <dbReference type="EMBL" id="KAG0259343.1"/>
    </source>
</evidence>
<keyword evidence="8" id="KW-1185">Reference proteome</keyword>
<dbReference type="InterPro" id="IPR007808">
    <property type="entry name" value="Elf1"/>
</dbReference>
<feature type="region of interest" description="Disordered" evidence="6">
    <location>
        <begin position="90"/>
        <end position="139"/>
    </location>
</feature>
<comment type="function">
    <text evidence="5">Transcription elongation factor implicated in the maintenance of proper chromatin structure in actively transcribed regions.</text>
</comment>
<comment type="subcellular location">
    <subcellularLocation>
        <location evidence="1 5">Nucleus</location>
    </subcellularLocation>
</comment>
<keyword evidence="5" id="KW-0804">Transcription</keyword>
<organism evidence="7 8">
    <name type="scientific">Actinomortierella ambigua</name>
    <dbReference type="NCBI Taxonomy" id="1343610"/>
    <lineage>
        <taxon>Eukaryota</taxon>
        <taxon>Fungi</taxon>
        <taxon>Fungi incertae sedis</taxon>
        <taxon>Mucoromycota</taxon>
        <taxon>Mortierellomycotina</taxon>
        <taxon>Mortierellomycetes</taxon>
        <taxon>Mortierellales</taxon>
        <taxon>Mortierellaceae</taxon>
        <taxon>Actinomortierella</taxon>
    </lineage>
</organism>
<evidence type="ECO:0000256" key="4">
    <source>
        <dbReference type="ARBA" id="ARBA00023242"/>
    </source>
</evidence>
<keyword evidence="3 5" id="KW-0862">Zinc</keyword>
<comment type="similarity">
    <text evidence="2 5">Belongs to the ELOF1 family.</text>
</comment>
<name>A0A9P6Q6W3_9FUNG</name>
<evidence type="ECO:0000256" key="1">
    <source>
        <dbReference type="ARBA" id="ARBA00004123"/>
    </source>
</evidence>
<evidence type="ECO:0000313" key="8">
    <source>
        <dbReference type="Proteomes" id="UP000807716"/>
    </source>
</evidence>
<dbReference type="Gene3D" id="2.20.25.190">
    <property type="match status" value="1"/>
</dbReference>